<evidence type="ECO:0000256" key="1">
    <source>
        <dbReference type="SAM" id="MobiDB-lite"/>
    </source>
</evidence>
<feature type="compositionally biased region" description="Low complexity" evidence="1">
    <location>
        <begin position="209"/>
        <end position="222"/>
    </location>
</feature>
<organism evidence="2 3">
    <name type="scientific">Carpediemonas membranifera</name>
    <dbReference type="NCBI Taxonomy" id="201153"/>
    <lineage>
        <taxon>Eukaryota</taxon>
        <taxon>Metamonada</taxon>
        <taxon>Carpediemonas-like organisms</taxon>
        <taxon>Carpediemonas</taxon>
    </lineage>
</organism>
<name>A0A8J6E8B3_9EUKA</name>
<dbReference type="Proteomes" id="UP000717585">
    <property type="component" value="Unassembled WGS sequence"/>
</dbReference>
<dbReference type="AlphaFoldDB" id="A0A8J6E8B3"/>
<feature type="region of interest" description="Disordered" evidence="1">
    <location>
        <begin position="120"/>
        <end position="158"/>
    </location>
</feature>
<dbReference type="EMBL" id="JAHDYR010000053">
    <property type="protein sequence ID" value="KAG9391660.1"/>
    <property type="molecule type" value="Genomic_DNA"/>
</dbReference>
<feature type="region of interest" description="Disordered" evidence="1">
    <location>
        <begin position="177"/>
        <end position="232"/>
    </location>
</feature>
<protein>
    <submittedName>
        <fullName evidence="2">Uncharacterized protein</fullName>
    </submittedName>
</protein>
<reference evidence="2" key="1">
    <citation type="submission" date="2021-05" db="EMBL/GenBank/DDBJ databases">
        <title>A free-living protist that lacks canonical eukaryotic 1 DNA replication and segregation systems.</title>
        <authorList>
            <person name="Salas-Leiva D.E."/>
            <person name="Tromer E.C."/>
            <person name="Curtis B.A."/>
            <person name="Jerlstrom-Hultqvist J."/>
            <person name="Kolisko M."/>
            <person name="Yi Z."/>
            <person name="Salas-Leiva J.S."/>
            <person name="Gallot-Lavallee L."/>
            <person name="Kops G.J.P.L."/>
            <person name="Archibald J.M."/>
            <person name="Simpson A.G.B."/>
            <person name="Roger A.J."/>
        </authorList>
    </citation>
    <scope>NUCLEOTIDE SEQUENCE</scope>
    <source>
        <strain evidence="2">BICM</strain>
    </source>
</reference>
<evidence type="ECO:0000313" key="2">
    <source>
        <dbReference type="EMBL" id="KAG9391660.1"/>
    </source>
</evidence>
<gene>
    <name evidence="2" type="ORF">J8273_6425</name>
</gene>
<keyword evidence="3" id="KW-1185">Reference proteome</keyword>
<accession>A0A8J6E8B3</accession>
<feature type="compositionally biased region" description="Polar residues" evidence="1">
    <location>
        <begin position="198"/>
        <end position="208"/>
    </location>
</feature>
<evidence type="ECO:0000313" key="3">
    <source>
        <dbReference type="Proteomes" id="UP000717585"/>
    </source>
</evidence>
<feature type="region of interest" description="Disordered" evidence="1">
    <location>
        <begin position="70"/>
        <end position="95"/>
    </location>
</feature>
<feature type="compositionally biased region" description="Low complexity" evidence="1">
    <location>
        <begin position="135"/>
        <end position="154"/>
    </location>
</feature>
<feature type="region of interest" description="Disordered" evidence="1">
    <location>
        <begin position="278"/>
        <end position="298"/>
    </location>
</feature>
<sequence>MGDSADYDALFPENAVYEPLVMPTPPVRHQMFTVEHCESIVDRMSIRPSMQAVQLLKRVGMISPEYCLPDVSESPRNEPPSPAVRSGHSNEQRERAPLGLGDAAVNQLLHSYTSFSDTKDLARTEGLPPPSFSHDPSYGPSDDSMPGSPASSSDSWHEMLQGPLTESMPRLMAQPGSLSLSDLTHTPAVRGSTPIRASGTNSRPWLSNTRSSPTRTTTQSERPFGSSGPQHFPPDAYVVDRTRPEPFNLFITNRGISTQEPPLPATRVRHSRHKIIPRSPRQMPDLSHRDPSNHWAGDSSIGTVIPALAASIVR</sequence>
<comment type="caution">
    <text evidence="2">The sequence shown here is derived from an EMBL/GenBank/DDBJ whole genome shotgun (WGS) entry which is preliminary data.</text>
</comment>
<proteinExistence type="predicted"/>